<evidence type="ECO:0000313" key="3">
    <source>
        <dbReference type="Proteomes" id="UP000190341"/>
    </source>
</evidence>
<dbReference type="Proteomes" id="UP000190341">
    <property type="component" value="Unassembled WGS sequence"/>
</dbReference>
<sequence>MDQEWILQTRLTRRSFANSTWIPLRASVDIERGHSDVTTPGHVGEFFGCGSVAFPMQHRAVAEGLSWSEIGIAHSARPHAYEDGYYSPVDQYQYYDKEPLGVELIFEHDQPVVGTRHWILNPDLVIALRLIKEGSNWVRPEEDFVIVARESFDESGNHNQIEIKREFLLDYLTARGLSLRLSYYRQHVETVVSLEGSPYAGMTDKQEERDGGRFELLIRDLNSVHGGSWSSMRIWRTDVDPEEDAPVMGPERHDNTASEHREGHRGGYIGVRVEGEFWRDEWIDGQQRSIRVRGDEDPSRPNFIVETDGTRRPSRDLDYEDIGRWLWFRAGVVTELLGRRGFSLHWYTRETGAVVSTSGRSTHFGINSSDLITVYAHDIARLPTWEQHVWASHNVVPEGKVSAELLLSQAETRPATTDAFEVLFFKTMRLLENGFSQSLNVKLFTHDIEDRAAMQSVSRFVSRDRATLLRLAKELIRVFSDRLDVRELRKLSTHRDKEKLGSNKLLQDLLAQKIGEEDARRMCSVLAGVYDMRVGDAHPTSSKVEDAIKLAGVDPNNSFLRQGEQLIYNYGSSIWNIGAALFHDAASNENRT</sequence>
<evidence type="ECO:0000313" key="2">
    <source>
        <dbReference type="EMBL" id="SKC61406.1"/>
    </source>
</evidence>
<dbReference type="EMBL" id="FUZV01000001">
    <property type="protein sequence ID" value="SKC61406.1"/>
    <property type="molecule type" value="Genomic_DNA"/>
</dbReference>
<keyword evidence="3" id="KW-1185">Reference proteome</keyword>
<gene>
    <name evidence="2" type="ORF">SAMN06296058_1585</name>
</gene>
<protein>
    <submittedName>
        <fullName evidence="2">Uncharacterized protein</fullName>
    </submittedName>
</protein>
<name>A0A1T5KCJ1_9GAMM</name>
<reference evidence="2 3" key="1">
    <citation type="submission" date="2017-02" db="EMBL/GenBank/DDBJ databases">
        <authorList>
            <person name="Peterson S.W."/>
        </authorList>
    </citation>
    <scope>NUCLEOTIDE SEQUENCE [LARGE SCALE GENOMIC DNA]</scope>
    <source>
        <strain evidence="2 3">P15</strain>
    </source>
</reference>
<dbReference type="AlphaFoldDB" id="A0A1T5KCJ1"/>
<evidence type="ECO:0000256" key="1">
    <source>
        <dbReference type="SAM" id="MobiDB-lite"/>
    </source>
</evidence>
<feature type="region of interest" description="Disordered" evidence="1">
    <location>
        <begin position="243"/>
        <end position="263"/>
    </location>
</feature>
<feature type="compositionally biased region" description="Basic and acidic residues" evidence="1">
    <location>
        <begin position="250"/>
        <end position="263"/>
    </location>
</feature>
<accession>A0A1T5KCJ1</accession>
<proteinExistence type="predicted"/>
<dbReference type="OrthoDB" id="1550479at2"/>
<organism evidence="2 3">
    <name type="scientific">Pseudoxanthomonas indica</name>
    <dbReference type="NCBI Taxonomy" id="428993"/>
    <lineage>
        <taxon>Bacteria</taxon>
        <taxon>Pseudomonadati</taxon>
        <taxon>Pseudomonadota</taxon>
        <taxon>Gammaproteobacteria</taxon>
        <taxon>Lysobacterales</taxon>
        <taxon>Lysobacteraceae</taxon>
        <taxon>Pseudoxanthomonas</taxon>
    </lineage>
</organism>